<reference evidence="4" key="1">
    <citation type="submission" date="2022-11" db="EMBL/GenBank/DDBJ databases">
        <title>Centuries of genome instability and evolution in soft-shell clam transmissible cancer (bioRxiv).</title>
        <authorList>
            <person name="Hart S.F.M."/>
            <person name="Yonemitsu M.A."/>
            <person name="Giersch R.M."/>
            <person name="Beal B.F."/>
            <person name="Arriagada G."/>
            <person name="Davis B.W."/>
            <person name="Ostrander E.A."/>
            <person name="Goff S.P."/>
            <person name="Metzger M.J."/>
        </authorList>
    </citation>
    <scope>NUCLEOTIDE SEQUENCE</scope>
    <source>
        <strain evidence="4">MELC-2E11</strain>
        <tissue evidence="4">Siphon/mantle</tissue>
    </source>
</reference>
<organism evidence="4 5">
    <name type="scientific">Mya arenaria</name>
    <name type="common">Soft-shell clam</name>
    <dbReference type="NCBI Taxonomy" id="6604"/>
    <lineage>
        <taxon>Eukaryota</taxon>
        <taxon>Metazoa</taxon>
        <taxon>Spiralia</taxon>
        <taxon>Lophotrochozoa</taxon>
        <taxon>Mollusca</taxon>
        <taxon>Bivalvia</taxon>
        <taxon>Autobranchia</taxon>
        <taxon>Heteroconchia</taxon>
        <taxon>Euheterodonta</taxon>
        <taxon>Imparidentia</taxon>
        <taxon>Neoheterodontei</taxon>
        <taxon>Myida</taxon>
        <taxon>Myoidea</taxon>
        <taxon>Myidae</taxon>
        <taxon>Mya</taxon>
    </lineage>
</organism>
<dbReference type="PANTHER" id="PTHR43333:SF1">
    <property type="entry name" value="D-ISOMER SPECIFIC 2-HYDROXYACID DEHYDROGENASE NAD-BINDING DOMAIN-CONTAINING PROTEIN"/>
    <property type="match status" value="1"/>
</dbReference>
<feature type="domain" description="D-isomer specific 2-hydroxyacid dehydrogenase NAD-binding" evidence="3">
    <location>
        <begin position="136"/>
        <end position="171"/>
    </location>
</feature>
<dbReference type="PANTHER" id="PTHR43333">
    <property type="entry name" value="2-HACID_DH_C DOMAIN-CONTAINING PROTEIN"/>
    <property type="match status" value="1"/>
</dbReference>
<gene>
    <name evidence="4" type="ORF">MAR_012480</name>
</gene>
<protein>
    <submittedName>
        <fullName evidence="4">GHRA-like protein</fullName>
    </submittedName>
</protein>
<dbReference type="Pfam" id="PF02826">
    <property type="entry name" value="2-Hacid_dh_C"/>
    <property type="match status" value="1"/>
</dbReference>
<dbReference type="Proteomes" id="UP001164746">
    <property type="component" value="Chromosome 14"/>
</dbReference>
<dbReference type="Gene3D" id="3.40.50.720">
    <property type="entry name" value="NAD(P)-binding Rossmann-like Domain"/>
    <property type="match status" value="2"/>
</dbReference>
<sequence>MIEDSADILLADVPVIIDVANTANKLKWAASTWAGVENLIKAMDSKKPPNFPITRMGEAFNIVMAEYVLGYILAKERFIIELAREQETATWNKSDYSNYRCLSDLTVSVLGVGEIGKQGSSCWKYFLCNNTLERRSDWLGGAVLDVFREEPLPQSSPLWTLPGVIITPHVAGVSLSHLVAKSFKNNYERYNKGEPLNFVVDFERGY</sequence>
<dbReference type="InterPro" id="IPR036291">
    <property type="entry name" value="NAD(P)-bd_dom_sf"/>
</dbReference>
<name>A0ABY7G134_MYAAR</name>
<evidence type="ECO:0000259" key="3">
    <source>
        <dbReference type="Pfam" id="PF02826"/>
    </source>
</evidence>
<keyword evidence="5" id="KW-1185">Reference proteome</keyword>
<evidence type="ECO:0000313" key="4">
    <source>
        <dbReference type="EMBL" id="WAR26776.1"/>
    </source>
</evidence>
<keyword evidence="2" id="KW-0520">NAD</keyword>
<accession>A0ABY7G134</accession>
<proteinExistence type="predicted"/>
<keyword evidence="1" id="KW-0560">Oxidoreductase</keyword>
<evidence type="ECO:0000313" key="5">
    <source>
        <dbReference type="Proteomes" id="UP001164746"/>
    </source>
</evidence>
<evidence type="ECO:0000256" key="1">
    <source>
        <dbReference type="ARBA" id="ARBA00023002"/>
    </source>
</evidence>
<dbReference type="EMBL" id="CP111025">
    <property type="protein sequence ID" value="WAR26776.1"/>
    <property type="molecule type" value="Genomic_DNA"/>
</dbReference>
<dbReference type="InterPro" id="IPR006140">
    <property type="entry name" value="D-isomer_DH_NAD-bd"/>
</dbReference>
<dbReference type="SUPFAM" id="SSF51735">
    <property type="entry name" value="NAD(P)-binding Rossmann-fold domains"/>
    <property type="match status" value="1"/>
</dbReference>
<evidence type="ECO:0000256" key="2">
    <source>
        <dbReference type="ARBA" id="ARBA00023027"/>
    </source>
</evidence>